<organism evidence="2">
    <name type="scientific">Medicago truncatula</name>
    <name type="common">Barrel medic</name>
    <name type="synonym">Medicago tribuloides</name>
    <dbReference type="NCBI Taxonomy" id="3880"/>
    <lineage>
        <taxon>Eukaryota</taxon>
        <taxon>Viridiplantae</taxon>
        <taxon>Streptophyta</taxon>
        <taxon>Embryophyta</taxon>
        <taxon>Tracheophyta</taxon>
        <taxon>Spermatophyta</taxon>
        <taxon>Magnoliopsida</taxon>
        <taxon>eudicotyledons</taxon>
        <taxon>Gunneridae</taxon>
        <taxon>Pentapetalae</taxon>
        <taxon>rosids</taxon>
        <taxon>fabids</taxon>
        <taxon>Fabales</taxon>
        <taxon>Fabaceae</taxon>
        <taxon>Papilionoideae</taxon>
        <taxon>50 kb inversion clade</taxon>
        <taxon>NPAAA clade</taxon>
        <taxon>Hologalegina</taxon>
        <taxon>IRL clade</taxon>
        <taxon>Trifolieae</taxon>
        <taxon>Medicago</taxon>
    </lineage>
</organism>
<evidence type="ECO:0000256" key="1">
    <source>
        <dbReference type="SAM" id="SignalP"/>
    </source>
</evidence>
<name>I3SV29_MEDTR</name>
<feature type="signal peptide" evidence="1">
    <location>
        <begin position="1"/>
        <end position="21"/>
    </location>
</feature>
<feature type="chain" id="PRO_5003678829" description="Transmembrane protein" evidence="1">
    <location>
        <begin position="22"/>
        <end position="60"/>
    </location>
</feature>
<reference evidence="2" key="1">
    <citation type="submission" date="2012-05" db="EMBL/GenBank/DDBJ databases">
        <authorList>
            <person name="Krishnakumar V."/>
            <person name="Cheung F."/>
            <person name="Xiao Y."/>
            <person name="Chan A."/>
            <person name="Moskal W.A."/>
            <person name="Town C.D."/>
        </authorList>
    </citation>
    <scope>NUCLEOTIDE SEQUENCE</scope>
</reference>
<protein>
    <recommendedName>
        <fullName evidence="3">Transmembrane protein</fullName>
    </recommendedName>
</protein>
<evidence type="ECO:0008006" key="3">
    <source>
        <dbReference type="Google" id="ProtNLM"/>
    </source>
</evidence>
<dbReference type="EMBL" id="BT144327">
    <property type="protein sequence ID" value="AFK44121.1"/>
    <property type="molecule type" value="mRNA"/>
</dbReference>
<dbReference type="AlphaFoldDB" id="I3SV29"/>
<sequence>MHPYALSWLIVFAHAIANMQSFFRCNITSPLKCNLINFWVWLLNTFKAGKHAKVPLRSLI</sequence>
<keyword evidence="1" id="KW-0732">Signal</keyword>
<evidence type="ECO:0000313" key="2">
    <source>
        <dbReference type="EMBL" id="AFK44121.1"/>
    </source>
</evidence>
<proteinExistence type="evidence at transcript level"/>
<accession>I3SV29</accession>